<organism evidence="1 2">
    <name type="scientific">Luteibacter rhizovicinus DSM 16549</name>
    <dbReference type="NCBI Taxonomy" id="1440763"/>
    <lineage>
        <taxon>Bacteria</taxon>
        <taxon>Pseudomonadati</taxon>
        <taxon>Pseudomonadota</taxon>
        <taxon>Gammaproteobacteria</taxon>
        <taxon>Lysobacterales</taxon>
        <taxon>Rhodanobacteraceae</taxon>
        <taxon>Luteibacter</taxon>
    </lineage>
</organism>
<keyword evidence="1" id="KW-0808">Transferase</keyword>
<dbReference type="GO" id="GO:0016301">
    <property type="term" value="F:kinase activity"/>
    <property type="evidence" value="ECO:0007669"/>
    <property type="project" value="UniProtKB-KW"/>
</dbReference>
<dbReference type="InterPro" id="IPR027417">
    <property type="entry name" value="P-loop_NTPase"/>
</dbReference>
<dbReference type="PATRIC" id="fig|1440763.5.peg.361"/>
<keyword evidence="1" id="KW-0418">Kinase</keyword>
<proteinExistence type="predicted"/>
<name>A0A0G9HFD6_9GAMM</name>
<gene>
    <name evidence="1" type="ORF">BJI69_12790</name>
</gene>
<dbReference type="EMBL" id="CP017480">
    <property type="protein sequence ID" value="APG06526.1"/>
    <property type="molecule type" value="Genomic_DNA"/>
</dbReference>
<evidence type="ECO:0000313" key="2">
    <source>
        <dbReference type="Proteomes" id="UP000182987"/>
    </source>
</evidence>
<keyword evidence="2" id="KW-1185">Reference proteome</keyword>
<dbReference type="RefSeq" id="WP_046966451.1">
    <property type="nucleotide sequence ID" value="NZ_CP017480.1"/>
</dbReference>
<dbReference type="PANTHER" id="PTHR10285">
    <property type="entry name" value="URIDINE KINASE"/>
    <property type="match status" value="1"/>
</dbReference>
<accession>A0A0G9HFD6</accession>
<dbReference type="SUPFAM" id="SSF52540">
    <property type="entry name" value="P-loop containing nucleoside triphosphate hydrolases"/>
    <property type="match status" value="1"/>
</dbReference>
<sequence length="270" mass="29965">MESPDAITLAERVLGRFAAAIGHASTPFILGVSGLQGSGKSTLAAALIEAARERGWSAVALSLDDVYLTRAEREALAREVHPLLRTRGVPGTHDLALLASTLDALDKAAPERPVSIPRFDKGQDDRYPAALWPEVPQPPMLVILEGWCLGLEPQSDADAIEPINALEREDDPEGIWRQWVNTKLADYLSVWRRLDALVLLQAPSWDVVTRWRDEAEWPLRARGEPQAMDEDEMARFLQHYERLSRHALATLPAKADLVLTLDPNRDTPPL</sequence>
<dbReference type="Proteomes" id="UP000182987">
    <property type="component" value="Chromosome"/>
</dbReference>
<dbReference type="STRING" id="1440763.BJI69_12790"/>
<dbReference type="AlphaFoldDB" id="A0A0G9HFD6"/>
<evidence type="ECO:0000313" key="1">
    <source>
        <dbReference type="EMBL" id="APG06526.1"/>
    </source>
</evidence>
<dbReference type="Gene3D" id="3.40.50.300">
    <property type="entry name" value="P-loop containing nucleotide triphosphate hydrolases"/>
    <property type="match status" value="1"/>
</dbReference>
<dbReference type="OrthoDB" id="455474at2"/>
<reference evidence="2" key="1">
    <citation type="submission" date="2016-09" db="EMBL/GenBank/DDBJ databases">
        <authorList>
            <person name="Lysoe E."/>
        </authorList>
    </citation>
    <scope>NUCLEOTIDE SEQUENCE [LARGE SCALE GENOMIC DNA]</scope>
    <source>
        <strain evidence="2">LJ96T</strain>
    </source>
</reference>
<protein>
    <submittedName>
        <fullName evidence="1">Kinase</fullName>
    </submittedName>
</protein>
<dbReference type="KEGG" id="lrz:BJI69_12790"/>